<sequence>MMEGIGQKLRNDQSAFGSIKDSIDLNCKQATQVDIKKSDSKINNNFISTVDLWKRSLIYFQEVQFQKDNGLYGILIED</sequence>
<protein>
    <submittedName>
        <fullName evidence="1">Uncharacterized protein</fullName>
    </submittedName>
</protein>
<dbReference type="AlphaFoldDB" id="B6VBM7"/>
<accession>B6VBM7</accession>
<gene>
    <name evidence="1" type="ORF">Cbre_JD14.008</name>
</gene>
<name>B6VBM7_CAEBE</name>
<proteinExistence type="predicted"/>
<organism evidence="1">
    <name type="scientific">Caenorhabditis brenneri</name>
    <name type="common">Nematode worm</name>
    <dbReference type="NCBI Taxonomy" id="135651"/>
    <lineage>
        <taxon>Eukaryota</taxon>
        <taxon>Metazoa</taxon>
        <taxon>Ecdysozoa</taxon>
        <taxon>Nematoda</taxon>
        <taxon>Chromadorea</taxon>
        <taxon>Rhabditida</taxon>
        <taxon>Rhabditina</taxon>
        <taxon>Rhabditomorpha</taxon>
        <taxon>Rhabditoidea</taxon>
        <taxon>Rhabditidae</taxon>
        <taxon>Peloderinae</taxon>
        <taxon>Caenorhabditis</taxon>
    </lineage>
</organism>
<reference evidence="1" key="1">
    <citation type="journal article" date="2008" name="Genome Res.">
        <title>Multigenome DNA sequence conservation identifies Hox cis-regulatory elements.</title>
        <authorList>
            <person name="Kuntz S.G."/>
            <person name="Schwarz E.M."/>
            <person name="DeModena J.A."/>
            <person name="De Buysscher T."/>
            <person name="Trout D."/>
            <person name="Shizuya H."/>
            <person name="Sternberg P.W."/>
            <person name="Wold B.J."/>
        </authorList>
    </citation>
    <scope>NUCLEOTIDE SEQUENCE</scope>
    <source>
        <strain evidence="1">CB5161</strain>
    </source>
</reference>
<evidence type="ECO:0000313" key="1">
    <source>
        <dbReference type="EMBL" id="ACI49120.1"/>
    </source>
</evidence>
<dbReference type="EMBL" id="FJ362366">
    <property type="protein sequence ID" value="ACI49120.1"/>
    <property type="molecule type" value="Genomic_DNA"/>
</dbReference>